<dbReference type="InterPro" id="IPR036397">
    <property type="entry name" value="RNaseH_sf"/>
</dbReference>
<dbReference type="PANTHER" id="PTHR47074">
    <property type="entry name" value="BNAC02G40300D PROTEIN"/>
    <property type="match status" value="1"/>
</dbReference>
<dbReference type="InterPro" id="IPR012337">
    <property type="entry name" value="RNaseH-like_sf"/>
</dbReference>
<organism evidence="3 4">
    <name type="scientific">Erythroxylum novogranatense</name>
    <dbReference type="NCBI Taxonomy" id="1862640"/>
    <lineage>
        <taxon>Eukaryota</taxon>
        <taxon>Viridiplantae</taxon>
        <taxon>Streptophyta</taxon>
        <taxon>Embryophyta</taxon>
        <taxon>Tracheophyta</taxon>
        <taxon>Spermatophyta</taxon>
        <taxon>Magnoliopsida</taxon>
        <taxon>eudicotyledons</taxon>
        <taxon>Gunneridae</taxon>
        <taxon>Pentapetalae</taxon>
        <taxon>rosids</taxon>
        <taxon>fabids</taxon>
        <taxon>Malpighiales</taxon>
        <taxon>Erythroxylaceae</taxon>
        <taxon>Erythroxylum</taxon>
    </lineage>
</organism>
<protein>
    <submittedName>
        <fullName evidence="3">Uncharacterized protein</fullName>
    </submittedName>
</protein>
<name>A0AAV8TF85_9ROSI</name>
<reference evidence="3 4" key="1">
    <citation type="submission" date="2021-09" db="EMBL/GenBank/DDBJ databases">
        <title>Genomic insights and catalytic innovation underlie evolution of tropane alkaloids biosynthesis.</title>
        <authorList>
            <person name="Wang Y.-J."/>
            <person name="Tian T."/>
            <person name="Huang J.-P."/>
            <person name="Huang S.-X."/>
        </authorList>
    </citation>
    <scope>NUCLEOTIDE SEQUENCE [LARGE SCALE GENOMIC DNA]</scope>
    <source>
        <strain evidence="3">KIB-2018</strain>
        <tissue evidence="3">Leaf</tissue>
    </source>
</reference>
<dbReference type="InterPro" id="IPR052929">
    <property type="entry name" value="RNase_H-like_EbsB-rel"/>
</dbReference>
<dbReference type="AlphaFoldDB" id="A0AAV8TF85"/>
<keyword evidence="4" id="KW-1185">Reference proteome</keyword>
<feature type="domain" description="RNase H type-1" evidence="1">
    <location>
        <begin position="170"/>
        <end position="288"/>
    </location>
</feature>
<dbReference type="GO" id="GO:0003676">
    <property type="term" value="F:nucleic acid binding"/>
    <property type="evidence" value="ECO:0007669"/>
    <property type="project" value="InterPro"/>
</dbReference>
<dbReference type="SUPFAM" id="SSF53098">
    <property type="entry name" value="Ribonuclease H-like"/>
    <property type="match status" value="1"/>
</dbReference>
<evidence type="ECO:0000313" key="3">
    <source>
        <dbReference type="EMBL" id="KAJ8765551.1"/>
    </source>
</evidence>
<dbReference type="InterPro" id="IPR044730">
    <property type="entry name" value="RNase_H-like_dom_plant"/>
</dbReference>
<dbReference type="InterPro" id="IPR026960">
    <property type="entry name" value="RVT-Znf"/>
</dbReference>
<evidence type="ECO:0000259" key="1">
    <source>
        <dbReference type="Pfam" id="PF13456"/>
    </source>
</evidence>
<accession>A0AAV8TF85</accession>
<dbReference type="EMBL" id="JAIWQS010000005">
    <property type="protein sequence ID" value="KAJ8765551.1"/>
    <property type="molecule type" value="Genomic_DNA"/>
</dbReference>
<dbReference type="Pfam" id="PF13966">
    <property type="entry name" value="zf-RVT"/>
    <property type="match status" value="1"/>
</dbReference>
<dbReference type="Pfam" id="PF13456">
    <property type="entry name" value="RVT_3"/>
    <property type="match status" value="1"/>
</dbReference>
<feature type="domain" description="Reverse transcriptase zinc-binding" evidence="2">
    <location>
        <begin position="36"/>
        <end position="120"/>
    </location>
</feature>
<proteinExistence type="predicted"/>
<dbReference type="Gene3D" id="3.30.420.10">
    <property type="entry name" value="Ribonuclease H-like superfamily/Ribonuclease H"/>
    <property type="match status" value="1"/>
</dbReference>
<dbReference type="InterPro" id="IPR002156">
    <property type="entry name" value="RNaseH_domain"/>
</dbReference>
<dbReference type="Proteomes" id="UP001159364">
    <property type="component" value="Linkage Group LG05"/>
</dbReference>
<evidence type="ECO:0000313" key="4">
    <source>
        <dbReference type="Proteomes" id="UP001159364"/>
    </source>
</evidence>
<sequence length="312" mass="35221">MVVGGIFCCSWRSFLREIMFNTNDSLLWHHERNEIYTVKSGYRISRYEHGTRIGANDVLWKRVWELQVPPKLRDFMWRALRGVLPTNSRGIDVDGLCPLCFSMETVDHTFLHCAKAVKCWHLVAIVNLTVNDSLDGKFRQNNYGRQPANVTQMDESQQSFLLNVGWSLFTDAALFHNEGATGFGCVAESAEGGGLGVCGFQEGVFDPAVAEAIACRYAINYATHFLEGTGVVYTDSQVLVQALSSSKVDFSAYSLIIQNCKLLLDARPNIEVKWITRHLNRVAHSLARGSIRFSRYVIWGTIPDVISSFYRY</sequence>
<gene>
    <name evidence="3" type="ORF">K2173_014673</name>
</gene>
<dbReference type="GO" id="GO:0004523">
    <property type="term" value="F:RNA-DNA hybrid ribonuclease activity"/>
    <property type="evidence" value="ECO:0007669"/>
    <property type="project" value="InterPro"/>
</dbReference>
<evidence type="ECO:0000259" key="2">
    <source>
        <dbReference type="Pfam" id="PF13966"/>
    </source>
</evidence>
<comment type="caution">
    <text evidence="3">The sequence shown here is derived from an EMBL/GenBank/DDBJ whole genome shotgun (WGS) entry which is preliminary data.</text>
</comment>
<dbReference type="PANTHER" id="PTHR47074:SF11">
    <property type="entry name" value="REVERSE TRANSCRIPTASE-LIKE PROTEIN"/>
    <property type="match status" value="1"/>
</dbReference>
<dbReference type="CDD" id="cd06222">
    <property type="entry name" value="RNase_H_like"/>
    <property type="match status" value="1"/>
</dbReference>